<dbReference type="PANTHER" id="PTHR11059:SF0">
    <property type="entry name" value="DNA REPAIR PROTEIN RECN"/>
    <property type="match status" value="1"/>
</dbReference>
<sequence>MLKLNEAGMSELAELYAIHEHQRQNYAKMLGRRDELNARLESLRKVVGLAKGRLSLRDETEAFLEKVQTELNQKTISSYTRLLTALVSDVLPMNVEIGIDLYTERGLPALDIFVKQGEHKHNIMDDCGGALTNVVCLGLRAIATAKSGLRYFMALDEPDCWVAPQRVPSFYRVLKQLSERMQFQTIVISHHDIRLFENGTNIISLTGTPVEGLRVDNSDVSTNWGSPETPGIRALTIRNFASFKDVYIPLSPGLNAIIGDNNIGKSRIMKLLRAVSYGGSDTSDADIRNGEQRAEVELHLERGQILQWSRERRRNPVNLWRLIDENGDVVEKEGTRCEGGGRVPPSWVTTVLGIAKADDLDIQLNHQKQPVFLLNSPPSQRAAVLSIGQESDYLRQMIAAYKTDCANDRLVEKDGERDVADILSRLKDLEGLKDVSNHLKRAEELKSSLFDVGPAISQAREALRKLNEGQHLLSKAKSVRSALSDLTSPPDIKEGAVRLSSARQLATQITHVKSELGTAKLIGEALENLPENPLNYPSLQPAIDAASRLANATIELNKSERVTRVLKELPSKPLQLVSMDEMKSTARTLTATNQAFADACASRGKYENERSALAVKIADIVSNMGNRCPLCHSHLEHDHFTSSGYLLEENHQ</sequence>
<dbReference type="AlphaFoldDB" id="A0A367UHZ3"/>
<dbReference type="GO" id="GO:0006302">
    <property type="term" value="P:double-strand break repair"/>
    <property type="evidence" value="ECO:0007669"/>
    <property type="project" value="InterPro"/>
</dbReference>
<dbReference type="GO" id="GO:0016887">
    <property type="term" value="F:ATP hydrolysis activity"/>
    <property type="evidence" value="ECO:0007669"/>
    <property type="project" value="InterPro"/>
</dbReference>
<keyword evidence="11" id="KW-1185">Reference proteome</keyword>
<dbReference type="GO" id="GO:0006310">
    <property type="term" value="P:DNA recombination"/>
    <property type="evidence" value="ECO:0007669"/>
    <property type="project" value="InterPro"/>
</dbReference>
<dbReference type="InterPro" id="IPR004604">
    <property type="entry name" value="DNA_recomb/repair_RecN"/>
</dbReference>
<evidence type="ECO:0000256" key="4">
    <source>
        <dbReference type="ARBA" id="ARBA00022741"/>
    </source>
</evidence>
<accession>A0A367UHZ3</accession>
<comment type="similarity">
    <text evidence="2">Belongs to the RecN family.</text>
</comment>
<dbReference type="InterPro" id="IPR027417">
    <property type="entry name" value="P-loop_NTPase"/>
</dbReference>
<protein>
    <recommendedName>
        <fullName evidence="3">DNA repair protein RecN</fullName>
    </recommendedName>
    <alternativeName>
        <fullName evidence="8">Recombination protein N</fullName>
    </alternativeName>
</protein>
<evidence type="ECO:0000259" key="9">
    <source>
        <dbReference type="Pfam" id="PF13476"/>
    </source>
</evidence>
<comment type="function">
    <text evidence="1">May be involved in recombinational repair of damaged DNA.</text>
</comment>
<dbReference type="PANTHER" id="PTHR11059">
    <property type="entry name" value="DNA REPAIR PROTEIN RECN"/>
    <property type="match status" value="1"/>
</dbReference>
<evidence type="ECO:0000256" key="3">
    <source>
        <dbReference type="ARBA" id="ARBA00021315"/>
    </source>
</evidence>
<comment type="caution">
    <text evidence="10">The sequence shown here is derived from an EMBL/GenBank/DDBJ whole genome shotgun (WGS) entry which is preliminary data.</text>
</comment>
<evidence type="ECO:0000256" key="1">
    <source>
        <dbReference type="ARBA" id="ARBA00003618"/>
    </source>
</evidence>
<dbReference type="GO" id="GO:0005524">
    <property type="term" value="F:ATP binding"/>
    <property type="evidence" value="ECO:0007669"/>
    <property type="project" value="UniProtKB-KW"/>
</dbReference>
<evidence type="ECO:0000256" key="8">
    <source>
        <dbReference type="ARBA" id="ARBA00033408"/>
    </source>
</evidence>
<proteinExistence type="inferred from homology"/>
<evidence type="ECO:0000313" key="11">
    <source>
        <dbReference type="Proteomes" id="UP000252419"/>
    </source>
</evidence>
<dbReference type="SUPFAM" id="SSF52540">
    <property type="entry name" value="P-loop containing nucleoside triphosphate hydrolases"/>
    <property type="match status" value="2"/>
</dbReference>
<keyword evidence="4" id="KW-0547">Nucleotide-binding</keyword>
<dbReference type="Proteomes" id="UP000252419">
    <property type="component" value="Unassembled WGS sequence"/>
</dbReference>
<keyword evidence="5" id="KW-0227">DNA damage</keyword>
<dbReference type="InterPro" id="IPR038729">
    <property type="entry name" value="Rad50/SbcC_AAA"/>
</dbReference>
<dbReference type="Gene3D" id="3.40.50.300">
    <property type="entry name" value="P-loop containing nucleotide triphosphate hydrolases"/>
    <property type="match status" value="2"/>
</dbReference>
<evidence type="ECO:0000256" key="2">
    <source>
        <dbReference type="ARBA" id="ARBA00009441"/>
    </source>
</evidence>
<reference evidence="10 11" key="1">
    <citation type="submission" date="2014-07" db="EMBL/GenBank/DDBJ databases">
        <title>Draft genome sequence of Thalassospira xianhensis P-4 (MCCC 1A02616).</title>
        <authorList>
            <person name="Lai Q."/>
            <person name="Shao Z."/>
        </authorList>
    </citation>
    <scope>NUCLEOTIDE SEQUENCE [LARGE SCALE GENOMIC DNA]</scope>
    <source>
        <strain evidence="10 11">MCCC 1A02616</strain>
    </source>
</reference>
<keyword evidence="7" id="KW-0234">DNA repair</keyword>
<organism evidence="10 11">
    <name type="scientific">Thalassospira xianhensis MCCC 1A02616</name>
    <dbReference type="NCBI Taxonomy" id="1177929"/>
    <lineage>
        <taxon>Bacteria</taxon>
        <taxon>Pseudomonadati</taxon>
        <taxon>Pseudomonadota</taxon>
        <taxon>Alphaproteobacteria</taxon>
        <taxon>Rhodospirillales</taxon>
        <taxon>Thalassospiraceae</taxon>
        <taxon>Thalassospira</taxon>
    </lineage>
</organism>
<evidence type="ECO:0000256" key="5">
    <source>
        <dbReference type="ARBA" id="ARBA00022763"/>
    </source>
</evidence>
<name>A0A367UHZ3_9PROT</name>
<gene>
    <name evidence="10" type="ORF">TH5_02085</name>
</gene>
<dbReference type="SUPFAM" id="SSF75712">
    <property type="entry name" value="Rad50 coiled-coil Zn hook"/>
    <property type="match status" value="1"/>
</dbReference>
<keyword evidence="6" id="KW-0067">ATP-binding</keyword>
<dbReference type="EMBL" id="JPWA01000001">
    <property type="protein sequence ID" value="RCK07838.1"/>
    <property type="molecule type" value="Genomic_DNA"/>
</dbReference>
<evidence type="ECO:0000256" key="6">
    <source>
        <dbReference type="ARBA" id="ARBA00022840"/>
    </source>
</evidence>
<evidence type="ECO:0000256" key="7">
    <source>
        <dbReference type="ARBA" id="ARBA00023204"/>
    </source>
</evidence>
<evidence type="ECO:0000313" key="10">
    <source>
        <dbReference type="EMBL" id="RCK07838.1"/>
    </source>
</evidence>
<dbReference type="Pfam" id="PF13476">
    <property type="entry name" value="AAA_23"/>
    <property type="match status" value="1"/>
</dbReference>
<feature type="domain" description="Rad50/SbcC-type AAA" evidence="9">
    <location>
        <begin position="235"/>
        <end position="441"/>
    </location>
</feature>